<proteinExistence type="inferred from homology"/>
<dbReference type="PATRIC" id="fig|1280954.3.peg.3351"/>
<dbReference type="Gene3D" id="1.10.1740.10">
    <property type="match status" value="1"/>
</dbReference>
<evidence type="ECO:0000256" key="3">
    <source>
        <dbReference type="ARBA" id="ARBA00023082"/>
    </source>
</evidence>
<keyword evidence="3" id="KW-0731">Sigma factor</keyword>
<feature type="domain" description="RNA polymerase sigma-70 region 2" evidence="6">
    <location>
        <begin position="25"/>
        <end position="89"/>
    </location>
</feature>
<dbReference type="CDD" id="cd06171">
    <property type="entry name" value="Sigma70_r4"/>
    <property type="match status" value="1"/>
</dbReference>
<dbReference type="Pfam" id="PF04542">
    <property type="entry name" value="Sigma70_r2"/>
    <property type="match status" value="1"/>
</dbReference>
<keyword evidence="2" id="KW-0805">Transcription regulation</keyword>
<dbReference type="Gene3D" id="1.10.10.10">
    <property type="entry name" value="Winged helix-like DNA-binding domain superfamily/Winged helix DNA-binding domain"/>
    <property type="match status" value="1"/>
</dbReference>
<evidence type="ECO:0000313" key="8">
    <source>
        <dbReference type="EMBL" id="KCZ97100.1"/>
    </source>
</evidence>
<keyword evidence="4" id="KW-0238">DNA-binding</keyword>
<evidence type="ECO:0000259" key="6">
    <source>
        <dbReference type="Pfam" id="PF04542"/>
    </source>
</evidence>
<protein>
    <submittedName>
        <fullName evidence="8">RNA polymerase, sigma-24 subunit, ecf subfamily protein</fullName>
    </submittedName>
</protein>
<evidence type="ECO:0000256" key="2">
    <source>
        <dbReference type="ARBA" id="ARBA00023015"/>
    </source>
</evidence>
<dbReference type="EMBL" id="ARYM01000025">
    <property type="protein sequence ID" value="KCZ97100.1"/>
    <property type="molecule type" value="Genomic_DNA"/>
</dbReference>
<keyword evidence="5" id="KW-0804">Transcription</keyword>
<dbReference type="InterPro" id="IPR014284">
    <property type="entry name" value="RNA_pol_sigma-70_dom"/>
</dbReference>
<dbReference type="SUPFAM" id="SSF88946">
    <property type="entry name" value="Sigma2 domain of RNA polymerase sigma factors"/>
    <property type="match status" value="1"/>
</dbReference>
<evidence type="ECO:0000256" key="5">
    <source>
        <dbReference type="ARBA" id="ARBA00023163"/>
    </source>
</evidence>
<gene>
    <name evidence="8" type="ORF">HPO_16595</name>
</gene>
<dbReference type="GO" id="GO:0003677">
    <property type="term" value="F:DNA binding"/>
    <property type="evidence" value="ECO:0007669"/>
    <property type="project" value="UniProtKB-KW"/>
</dbReference>
<dbReference type="SUPFAM" id="SSF88659">
    <property type="entry name" value="Sigma3 and sigma4 domains of RNA polymerase sigma factors"/>
    <property type="match status" value="1"/>
</dbReference>
<evidence type="ECO:0000313" key="9">
    <source>
        <dbReference type="Proteomes" id="UP000027100"/>
    </source>
</evidence>
<sequence length="179" mass="20527">MQDLGVSPRSDREVAKRASEDFAALFVRLRPAIVKFFARRTHDEAAAEELAQELFLRLLRHPELFTLDNVDGYVFRSAVNLVRDRARRDVSRGPVLHVDIEQLQLVSDAPDAEQALNSRQKLDALLRAIEHLPRRTRTVLILSRFENMSYAQISQRLGISVSAVEKQISKALRDLQAWR</sequence>
<dbReference type="eggNOG" id="COG1595">
    <property type="taxonomic scope" value="Bacteria"/>
</dbReference>
<dbReference type="InterPro" id="IPR036388">
    <property type="entry name" value="WH-like_DNA-bd_sf"/>
</dbReference>
<name>A0A062VAA3_9PROT</name>
<dbReference type="InterPro" id="IPR007627">
    <property type="entry name" value="RNA_pol_sigma70_r2"/>
</dbReference>
<dbReference type="GO" id="GO:0016987">
    <property type="term" value="F:sigma factor activity"/>
    <property type="evidence" value="ECO:0007669"/>
    <property type="project" value="UniProtKB-KW"/>
</dbReference>
<dbReference type="InterPro" id="IPR039425">
    <property type="entry name" value="RNA_pol_sigma-70-like"/>
</dbReference>
<dbReference type="PANTHER" id="PTHR43133">
    <property type="entry name" value="RNA POLYMERASE ECF-TYPE SIGMA FACTO"/>
    <property type="match status" value="1"/>
</dbReference>
<comment type="caution">
    <text evidence="8">The sequence shown here is derived from an EMBL/GenBank/DDBJ whole genome shotgun (WGS) entry which is preliminary data.</text>
</comment>
<dbReference type="PANTHER" id="PTHR43133:SF8">
    <property type="entry name" value="RNA POLYMERASE SIGMA FACTOR HI_1459-RELATED"/>
    <property type="match status" value="1"/>
</dbReference>
<dbReference type="Proteomes" id="UP000027100">
    <property type="component" value="Unassembled WGS sequence"/>
</dbReference>
<accession>A0A062VAA3</accession>
<comment type="similarity">
    <text evidence="1">Belongs to the sigma-70 factor family. ECF subfamily.</text>
</comment>
<dbReference type="STRING" id="1280954.HPO_16595"/>
<evidence type="ECO:0000259" key="7">
    <source>
        <dbReference type="Pfam" id="PF08281"/>
    </source>
</evidence>
<dbReference type="GO" id="GO:0006352">
    <property type="term" value="P:DNA-templated transcription initiation"/>
    <property type="evidence" value="ECO:0007669"/>
    <property type="project" value="InterPro"/>
</dbReference>
<dbReference type="Pfam" id="PF08281">
    <property type="entry name" value="Sigma70_r4_2"/>
    <property type="match status" value="1"/>
</dbReference>
<feature type="domain" description="RNA polymerase sigma factor 70 region 4 type 2" evidence="7">
    <location>
        <begin position="123"/>
        <end position="175"/>
    </location>
</feature>
<evidence type="ECO:0000256" key="1">
    <source>
        <dbReference type="ARBA" id="ARBA00010641"/>
    </source>
</evidence>
<dbReference type="NCBIfam" id="TIGR02937">
    <property type="entry name" value="sigma70-ECF"/>
    <property type="match status" value="1"/>
</dbReference>
<evidence type="ECO:0000256" key="4">
    <source>
        <dbReference type="ARBA" id="ARBA00023125"/>
    </source>
</evidence>
<reference evidence="8 9" key="1">
    <citation type="journal article" date="2014" name="Antonie Van Leeuwenhoek">
        <title>Hyphomonas beringensis sp. nov. and Hyphomonas chukchiensis sp. nov., isolated from surface seawater of the Bering Sea and Chukchi Sea.</title>
        <authorList>
            <person name="Li C."/>
            <person name="Lai Q."/>
            <person name="Li G."/>
            <person name="Dong C."/>
            <person name="Wang J."/>
            <person name="Liao Y."/>
            <person name="Shao Z."/>
        </authorList>
    </citation>
    <scope>NUCLEOTIDE SEQUENCE [LARGE SCALE GENOMIC DNA]</scope>
    <source>
        <strain evidence="8 9">PS728</strain>
    </source>
</reference>
<dbReference type="InterPro" id="IPR013249">
    <property type="entry name" value="RNA_pol_sigma70_r4_t2"/>
</dbReference>
<dbReference type="OrthoDB" id="7188614at2"/>
<dbReference type="InterPro" id="IPR013325">
    <property type="entry name" value="RNA_pol_sigma_r2"/>
</dbReference>
<organism evidence="8 9">
    <name type="scientific">Hyphomonas polymorpha PS728</name>
    <dbReference type="NCBI Taxonomy" id="1280954"/>
    <lineage>
        <taxon>Bacteria</taxon>
        <taxon>Pseudomonadati</taxon>
        <taxon>Pseudomonadota</taxon>
        <taxon>Alphaproteobacteria</taxon>
        <taxon>Hyphomonadales</taxon>
        <taxon>Hyphomonadaceae</taxon>
        <taxon>Hyphomonas</taxon>
    </lineage>
</organism>
<dbReference type="RefSeq" id="WP_051612714.1">
    <property type="nucleotide sequence ID" value="NZ_ARYM01000025.1"/>
</dbReference>
<keyword evidence="9" id="KW-1185">Reference proteome</keyword>
<dbReference type="InterPro" id="IPR013324">
    <property type="entry name" value="RNA_pol_sigma_r3/r4-like"/>
</dbReference>
<dbReference type="AlphaFoldDB" id="A0A062VAA3"/>